<organism evidence="1 2">
    <name type="scientific">Flavobacterium branchiophilum</name>
    <dbReference type="NCBI Taxonomy" id="55197"/>
    <lineage>
        <taxon>Bacteria</taxon>
        <taxon>Pseudomonadati</taxon>
        <taxon>Bacteroidota</taxon>
        <taxon>Flavobacteriia</taxon>
        <taxon>Flavobacteriales</taxon>
        <taxon>Flavobacteriaceae</taxon>
        <taxon>Flavobacterium</taxon>
    </lineage>
</organism>
<accession>A0A543G3D3</accession>
<proteinExistence type="predicted"/>
<reference evidence="1 2" key="1">
    <citation type="submission" date="2019-06" db="EMBL/GenBank/DDBJ databases">
        <title>Genomic Encyclopedia of Archaeal and Bacterial Type Strains, Phase II (KMG-II): from individual species to whole genera.</title>
        <authorList>
            <person name="Goeker M."/>
        </authorList>
    </citation>
    <scope>NUCLEOTIDE SEQUENCE [LARGE SCALE GENOMIC DNA]</scope>
    <source>
        <strain evidence="1 2">DSM 24789</strain>
    </source>
</reference>
<protein>
    <submittedName>
        <fullName evidence="1">Uncharacterized protein</fullName>
    </submittedName>
</protein>
<name>A0A543G3D3_9FLAO</name>
<dbReference type="RefSeq" id="WP_089081845.1">
    <property type="nucleotide sequence ID" value="NZ_VFPJ01000001.1"/>
</dbReference>
<gene>
    <name evidence="1" type="ORF">BC670_1493</name>
</gene>
<dbReference type="Proteomes" id="UP000320773">
    <property type="component" value="Unassembled WGS sequence"/>
</dbReference>
<dbReference type="AlphaFoldDB" id="A0A543G3D3"/>
<dbReference type="EMBL" id="VFPJ01000001">
    <property type="protein sequence ID" value="TQM40596.1"/>
    <property type="molecule type" value="Genomic_DNA"/>
</dbReference>
<evidence type="ECO:0000313" key="1">
    <source>
        <dbReference type="EMBL" id="TQM40596.1"/>
    </source>
</evidence>
<evidence type="ECO:0000313" key="2">
    <source>
        <dbReference type="Proteomes" id="UP000320773"/>
    </source>
</evidence>
<sequence>MEKIKTFFRENRSFKFLALLFLVGTLGIGVMTLLESDTIFTSTGEEETNSNFKELQKEITTFENKSNWKLTDYKIAEVSITTSAEAELISGTTKGNLLTTLNNALEQKTFQRCEAYLSSSVIENPSELKELLNTLLNVVASSSKINFYKTQIEKYIYYEKVLPNKVNNFTGDLYNYSDDQYNYYLNQVTNMPGFDSKYKNHSKFRTIARNLKINLDSANFKFYNSEEDDVNPNN</sequence>
<comment type="caution">
    <text evidence="1">The sequence shown here is derived from an EMBL/GenBank/DDBJ whole genome shotgun (WGS) entry which is preliminary data.</text>
</comment>